<dbReference type="Proteomes" id="UP000015104">
    <property type="component" value="Unassembled WGS sequence"/>
</dbReference>
<evidence type="ECO:0000313" key="4">
    <source>
        <dbReference type="Proteomes" id="UP000015104"/>
    </source>
</evidence>
<organism evidence="3 4">
    <name type="scientific">Tetranychus urticae</name>
    <name type="common">Two-spotted spider mite</name>
    <dbReference type="NCBI Taxonomy" id="32264"/>
    <lineage>
        <taxon>Eukaryota</taxon>
        <taxon>Metazoa</taxon>
        <taxon>Ecdysozoa</taxon>
        <taxon>Arthropoda</taxon>
        <taxon>Chelicerata</taxon>
        <taxon>Arachnida</taxon>
        <taxon>Acari</taxon>
        <taxon>Acariformes</taxon>
        <taxon>Trombidiformes</taxon>
        <taxon>Prostigmata</taxon>
        <taxon>Eleutherengona</taxon>
        <taxon>Raphignathae</taxon>
        <taxon>Tetranychoidea</taxon>
        <taxon>Tetranychidae</taxon>
        <taxon>Tetranychus</taxon>
    </lineage>
</organism>
<sequence length="377" mass="42593">MASSLTEFTSTNSSKLIFEDVLSPFLPIEMLNNESDTDCPDIFCNLFEEIGPFPESMPPPPPLPPHFIQFLKENHSLPDQKMNDCNFCNIFSDVMESELVASEPEFKTDESWSSTLFISVFGLILVIFTLIIFIKIKKLKPFSSQDKNLCLKQSPLCSPSEHCIAPVINEKSPQSVIFSCSTRTSTRSKYWRQTRGNSDTIGSKVDVMDHYSNIHDGESCLSSPVYAELDANEIAEAMRMATLGSSTLISDASYYNVTYLPYDQYQKRPMTKHHSKLKAHGSAAPLLDISQQISESCSNYKAHERSQAKSIYKPNSSQIDLNNHPHQQTETRQEPSFISPYKYEAPLNPLLLPTFEASYAYNFLERQSLKRPLPAVP</sequence>
<reference evidence="4" key="1">
    <citation type="submission" date="2011-08" db="EMBL/GenBank/DDBJ databases">
        <authorList>
            <person name="Rombauts S."/>
        </authorList>
    </citation>
    <scope>NUCLEOTIDE SEQUENCE</scope>
    <source>
        <strain evidence="4">London</strain>
    </source>
</reference>
<evidence type="ECO:0000256" key="1">
    <source>
        <dbReference type="SAM" id="MobiDB-lite"/>
    </source>
</evidence>
<evidence type="ECO:0000256" key="2">
    <source>
        <dbReference type="SAM" id="Phobius"/>
    </source>
</evidence>
<accession>T1KZS0</accession>
<dbReference type="AlphaFoldDB" id="T1KZS0"/>
<reference evidence="3" key="2">
    <citation type="submission" date="2015-06" db="UniProtKB">
        <authorList>
            <consortium name="EnsemblMetazoa"/>
        </authorList>
    </citation>
    <scope>IDENTIFICATION</scope>
</reference>
<keyword evidence="2" id="KW-0812">Transmembrane</keyword>
<protein>
    <submittedName>
        <fullName evidence="3">Uncharacterized protein</fullName>
    </submittedName>
</protein>
<keyword evidence="2" id="KW-0472">Membrane</keyword>
<dbReference type="HOGENOM" id="CLU_734318_0_0_1"/>
<proteinExistence type="predicted"/>
<dbReference type="EnsemblMetazoa" id="tetur28g02600.1">
    <property type="protein sequence ID" value="tetur28g02600.1"/>
    <property type="gene ID" value="tetur28g02600"/>
</dbReference>
<dbReference type="EMBL" id="CAEY01000744">
    <property type="status" value="NOT_ANNOTATED_CDS"/>
    <property type="molecule type" value="Genomic_DNA"/>
</dbReference>
<evidence type="ECO:0000313" key="3">
    <source>
        <dbReference type="EnsemblMetazoa" id="tetur28g02600.1"/>
    </source>
</evidence>
<keyword evidence="4" id="KW-1185">Reference proteome</keyword>
<keyword evidence="2" id="KW-1133">Transmembrane helix</keyword>
<feature type="compositionally biased region" description="Polar residues" evidence="1">
    <location>
        <begin position="313"/>
        <end position="326"/>
    </location>
</feature>
<name>T1KZS0_TETUR</name>
<feature type="region of interest" description="Disordered" evidence="1">
    <location>
        <begin position="313"/>
        <end position="333"/>
    </location>
</feature>
<feature type="transmembrane region" description="Helical" evidence="2">
    <location>
        <begin position="112"/>
        <end position="134"/>
    </location>
</feature>